<accession>A0ABW3Y2Y5</accession>
<comment type="caution">
    <text evidence="1">The sequence shown here is derived from an EMBL/GenBank/DDBJ whole genome shotgun (WGS) entry which is preliminary data.</text>
</comment>
<gene>
    <name evidence="1" type="ORF">ACFQ39_11280</name>
</gene>
<keyword evidence="2" id="KW-1185">Reference proteome</keyword>
<protein>
    <submittedName>
        <fullName evidence="1">Uncharacterized protein</fullName>
    </submittedName>
</protein>
<dbReference type="EMBL" id="JBHTMY010000003">
    <property type="protein sequence ID" value="MFD1316199.1"/>
    <property type="molecule type" value="Genomic_DNA"/>
</dbReference>
<dbReference type="Proteomes" id="UP001597201">
    <property type="component" value="Unassembled WGS sequence"/>
</dbReference>
<sequence length="90" mass="10357">MASIQNLKKDLNIVLSDVIEECYVAQLTSDEKKAEKFEKIIDESIGVFDELIERINDKKVENRSKHLKEVKKDLELNANALLDKIGKLKE</sequence>
<organism evidence="1 2">
    <name type="scientific">Namhaeicola litoreus</name>
    <dbReference type="NCBI Taxonomy" id="1052145"/>
    <lineage>
        <taxon>Bacteria</taxon>
        <taxon>Pseudomonadati</taxon>
        <taxon>Bacteroidota</taxon>
        <taxon>Flavobacteriia</taxon>
        <taxon>Flavobacteriales</taxon>
        <taxon>Flavobacteriaceae</taxon>
        <taxon>Namhaeicola</taxon>
    </lineage>
</organism>
<evidence type="ECO:0000313" key="2">
    <source>
        <dbReference type="Proteomes" id="UP001597201"/>
    </source>
</evidence>
<dbReference type="RefSeq" id="WP_377179009.1">
    <property type="nucleotide sequence ID" value="NZ_JBHTMY010000003.1"/>
</dbReference>
<proteinExistence type="predicted"/>
<reference evidence="2" key="1">
    <citation type="journal article" date="2019" name="Int. J. Syst. Evol. Microbiol.">
        <title>The Global Catalogue of Microorganisms (GCM) 10K type strain sequencing project: providing services to taxonomists for standard genome sequencing and annotation.</title>
        <authorList>
            <consortium name="The Broad Institute Genomics Platform"/>
            <consortium name="The Broad Institute Genome Sequencing Center for Infectious Disease"/>
            <person name="Wu L."/>
            <person name="Ma J."/>
        </authorList>
    </citation>
    <scope>NUCLEOTIDE SEQUENCE [LARGE SCALE GENOMIC DNA]</scope>
    <source>
        <strain evidence="2">CCUG 61485</strain>
    </source>
</reference>
<name>A0ABW3Y2Y5_9FLAO</name>
<evidence type="ECO:0000313" key="1">
    <source>
        <dbReference type="EMBL" id="MFD1316199.1"/>
    </source>
</evidence>